<dbReference type="EMBL" id="QETF01000015">
    <property type="protein sequence ID" value="PWG16258.1"/>
    <property type="molecule type" value="Genomic_DNA"/>
</dbReference>
<dbReference type="PANTHER" id="PTHR30349">
    <property type="entry name" value="PHAGE INTEGRASE-RELATED"/>
    <property type="match status" value="1"/>
</dbReference>
<evidence type="ECO:0000256" key="1">
    <source>
        <dbReference type="ARBA" id="ARBA00022908"/>
    </source>
</evidence>
<dbReference type="GO" id="GO:0003677">
    <property type="term" value="F:DNA binding"/>
    <property type="evidence" value="ECO:0007669"/>
    <property type="project" value="InterPro"/>
</dbReference>
<keyword evidence="1" id="KW-0229">DNA integration</keyword>
<evidence type="ECO:0000313" key="5">
    <source>
        <dbReference type="Proteomes" id="UP000245293"/>
    </source>
</evidence>
<dbReference type="GO" id="GO:0006310">
    <property type="term" value="P:DNA recombination"/>
    <property type="evidence" value="ECO:0007669"/>
    <property type="project" value="UniProtKB-KW"/>
</dbReference>
<dbReference type="GO" id="GO:0015074">
    <property type="term" value="P:DNA integration"/>
    <property type="evidence" value="ECO:0007669"/>
    <property type="project" value="UniProtKB-KW"/>
</dbReference>
<dbReference type="InterPro" id="IPR050090">
    <property type="entry name" value="Tyrosine_recombinase_XerCD"/>
</dbReference>
<keyword evidence="5" id="KW-1185">Reference proteome</keyword>
<dbReference type="OrthoDB" id="67979at2"/>
<dbReference type="CDD" id="cd00397">
    <property type="entry name" value="DNA_BRE_C"/>
    <property type="match status" value="1"/>
</dbReference>
<dbReference type="Proteomes" id="UP000245293">
    <property type="component" value="Unassembled WGS sequence"/>
</dbReference>
<evidence type="ECO:0000256" key="2">
    <source>
        <dbReference type="ARBA" id="ARBA00023172"/>
    </source>
</evidence>
<gene>
    <name evidence="4" type="ORF">DFK10_12235</name>
</gene>
<comment type="caution">
    <text evidence="4">The sequence shown here is derived from an EMBL/GenBank/DDBJ whole genome shotgun (WGS) entry which is preliminary data.</text>
</comment>
<keyword evidence="2" id="KW-0233">DNA recombination</keyword>
<evidence type="ECO:0000313" key="4">
    <source>
        <dbReference type="EMBL" id="PWG16258.1"/>
    </source>
</evidence>
<dbReference type="InterPro" id="IPR002104">
    <property type="entry name" value="Integrase_catalytic"/>
</dbReference>
<organism evidence="4 5">
    <name type="scientific">Salibaculum griseiflavum</name>
    <dbReference type="NCBI Taxonomy" id="1914409"/>
    <lineage>
        <taxon>Bacteria</taxon>
        <taxon>Pseudomonadati</taxon>
        <taxon>Pseudomonadota</taxon>
        <taxon>Alphaproteobacteria</taxon>
        <taxon>Rhodobacterales</taxon>
        <taxon>Roseobacteraceae</taxon>
        <taxon>Salibaculum</taxon>
    </lineage>
</organism>
<feature type="domain" description="Tyr recombinase" evidence="3">
    <location>
        <begin position="1"/>
        <end position="175"/>
    </location>
</feature>
<proteinExistence type="predicted"/>
<dbReference type="InterPro" id="IPR011010">
    <property type="entry name" value="DNA_brk_join_enz"/>
</dbReference>
<dbReference type="SUPFAM" id="SSF56349">
    <property type="entry name" value="DNA breaking-rejoining enzymes"/>
    <property type="match status" value="1"/>
</dbReference>
<reference evidence="5" key="1">
    <citation type="submission" date="2018-05" db="EMBL/GenBank/DDBJ databases">
        <authorList>
            <person name="Du Z."/>
            <person name="Wang X."/>
        </authorList>
    </citation>
    <scope>NUCLEOTIDE SEQUENCE [LARGE SCALE GENOMIC DNA]</scope>
    <source>
        <strain evidence="5">WDS4C29</strain>
    </source>
</reference>
<accession>A0A2V1P3E2</accession>
<evidence type="ECO:0000259" key="3">
    <source>
        <dbReference type="PROSITE" id="PS51898"/>
    </source>
</evidence>
<dbReference type="AlphaFoldDB" id="A0A2V1P3E2"/>
<protein>
    <submittedName>
        <fullName evidence="4">Integrase</fullName>
    </submittedName>
</protein>
<dbReference type="InterPro" id="IPR013762">
    <property type="entry name" value="Integrase-like_cat_sf"/>
</dbReference>
<sequence length="177" mass="19446">MKLALAQCNTRRHAVRDRALVQFSILAGLRACELAALTVGAVYDDIGAPRTSVLLHRAQTKGNSARRVYFNTELQRLLKQYRSHVADRASDAPLFATRFGTAFSANTMSQLFLDIYHSCGLHGCSSHSGRKTFITRLADKGVAVHLLAALAGHKHISTTQRYISVNEALLTRAVELV</sequence>
<dbReference type="PROSITE" id="PS51898">
    <property type="entry name" value="TYR_RECOMBINASE"/>
    <property type="match status" value="1"/>
</dbReference>
<name>A0A2V1P3E2_9RHOB</name>
<dbReference type="Pfam" id="PF00589">
    <property type="entry name" value="Phage_integrase"/>
    <property type="match status" value="1"/>
</dbReference>
<dbReference type="Gene3D" id="1.10.443.10">
    <property type="entry name" value="Intergrase catalytic core"/>
    <property type="match status" value="1"/>
</dbReference>